<comment type="caution">
    <text evidence="2">The sequence shown here is derived from an EMBL/GenBank/DDBJ whole genome shotgun (WGS) entry which is preliminary data.</text>
</comment>
<dbReference type="AlphaFoldDB" id="A0A1J6J142"/>
<evidence type="ECO:0000313" key="2">
    <source>
        <dbReference type="EMBL" id="OIT01025.1"/>
    </source>
</evidence>
<dbReference type="OMA" id="DEWAVIY"/>
<evidence type="ECO:0000313" key="3">
    <source>
        <dbReference type="Proteomes" id="UP000187609"/>
    </source>
</evidence>
<keyword evidence="3" id="KW-1185">Reference proteome</keyword>
<dbReference type="InterPro" id="IPR055290">
    <property type="entry name" value="At3g26010-like"/>
</dbReference>
<dbReference type="PANTHER" id="PTHR35546">
    <property type="entry name" value="F-BOX PROTEIN INTERACTION DOMAIN PROTEIN-RELATED"/>
    <property type="match status" value="1"/>
</dbReference>
<dbReference type="EMBL" id="MJEQ01037189">
    <property type="protein sequence ID" value="OIT01025.1"/>
    <property type="molecule type" value="Genomic_DNA"/>
</dbReference>
<feature type="domain" description="F-box protein At3g26010-like beta-propeller" evidence="1">
    <location>
        <begin position="8"/>
        <end position="254"/>
    </location>
</feature>
<dbReference type="InterPro" id="IPR056592">
    <property type="entry name" value="Beta-prop_At3g26010-like"/>
</dbReference>
<reference evidence="2" key="1">
    <citation type="submission" date="2016-11" db="EMBL/GenBank/DDBJ databases">
        <title>The genome of Nicotiana attenuata.</title>
        <authorList>
            <person name="Xu S."/>
            <person name="Brockmoeller T."/>
            <person name="Gaquerel E."/>
            <person name="Navarro A."/>
            <person name="Kuhl H."/>
            <person name="Gase K."/>
            <person name="Ling Z."/>
            <person name="Zhou W."/>
            <person name="Kreitzer C."/>
            <person name="Stanke M."/>
            <person name="Tang H."/>
            <person name="Lyons E."/>
            <person name="Pandey P."/>
            <person name="Pandey S.P."/>
            <person name="Timmermann B."/>
            <person name="Baldwin I.T."/>
        </authorList>
    </citation>
    <scope>NUCLEOTIDE SEQUENCE [LARGE SCALE GENOMIC DNA]</scope>
    <source>
        <strain evidence="2">UT</strain>
    </source>
</reference>
<accession>A0A1J6J142</accession>
<dbReference type="Pfam" id="PF24750">
    <property type="entry name" value="b-prop_At3g26010-like"/>
    <property type="match status" value="1"/>
</dbReference>
<sequence>MNNYMKSSSTMNYYICNIVTRQWIALPPAPSGRGHFGENVGFLIEPNSKDNHQYMYLVLRFIPCGYSEFLIEKFSSEQGKWTKLVVTSPRILNCWCSTHKISLIACEKMLFTTVHETSIIVDCILAFDPFNDPAPFLRIIDLPLEARHIGGVCKLGVCQGRLRFSQIVFLQASPSRYPSISIWELEDYRTGKWCLVYKKILTNPALRCPLTLRYDSTDMNPEICVLAFDPYNENLVYFLVGYSVVAYNIQTEKVENSSWPSLLIKLQGSTRELTTYYGSNVLPLTQNWWPTPVLRQPL</sequence>
<dbReference type="Proteomes" id="UP000187609">
    <property type="component" value="Unassembled WGS sequence"/>
</dbReference>
<name>A0A1J6J142_NICAT</name>
<dbReference type="Gramene" id="OIT01025">
    <property type="protein sequence ID" value="OIT01025"/>
    <property type="gene ID" value="A4A49_02572"/>
</dbReference>
<organism evidence="2 3">
    <name type="scientific">Nicotiana attenuata</name>
    <name type="common">Coyote tobacco</name>
    <dbReference type="NCBI Taxonomy" id="49451"/>
    <lineage>
        <taxon>Eukaryota</taxon>
        <taxon>Viridiplantae</taxon>
        <taxon>Streptophyta</taxon>
        <taxon>Embryophyta</taxon>
        <taxon>Tracheophyta</taxon>
        <taxon>Spermatophyta</taxon>
        <taxon>Magnoliopsida</taxon>
        <taxon>eudicotyledons</taxon>
        <taxon>Gunneridae</taxon>
        <taxon>Pentapetalae</taxon>
        <taxon>asterids</taxon>
        <taxon>lamiids</taxon>
        <taxon>Solanales</taxon>
        <taxon>Solanaceae</taxon>
        <taxon>Nicotianoideae</taxon>
        <taxon>Nicotianeae</taxon>
        <taxon>Nicotiana</taxon>
    </lineage>
</organism>
<protein>
    <recommendedName>
        <fullName evidence="1">F-box protein At3g26010-like beta-propeller domain-containing protein</fullName>
    </recommendedName>
</protein>
<proteinExistence type="predicted"/>
<gene>
    <name evidence="2" type="ORF">A4A49_02572</name>
</gene>
<evidence type="ECO:0000259" key="1">
    <source>
        <dbReference type="Pfam" id="PF24750"/>
    </source>
</evidence>
<dbReference type="PANTHER" id="PTHR35546:SF119">
    <property type="entry name" value="F-BOX_KELCH-REPEAT PROTEIN"/>
    <property type="match status" value="1"/>
</dbReference>
<dbReference type="STRING" id="49451.A0A1J6J142"/>